<dbReference type="Gene3D" id="3.80.10.10">
    <property type="entry name" value="Ribonuclease Inhibitor"/>
    <property type="match status" value="2"/>
</dbReference>
<evidence type="ECO:0000259" key="1">
    <source>
        <dbReference type="SMART" id="SM00579"/>
    </source>
</evidence>
<dbReference type="InterPro" id="IPR053781">
    <property type="entry name" value="F-box_AtFBL13-like"/>
</dbReference>
<protein>
    <submittedName>
        <fullName evidence="2">F-box/fbd/LRR-repeat protein</fullName>
    </submittedName>
</protein>
<dbReference type="InterPro" id="IPR032675">
    <property type="entry name" value="LRR_dom_sf"/>
</dbReference>
<dbReference type="AlphaFoldDB" id="A0ABD1TXD7"/>
<name>A0ABD1TXD7_9LAMI</name>
<dbReference type="Pfam" id="PF24758">
    <property type="entry name" value="LRR_At5g56370"/>
    <property type="match status" value="1"/>
</dbReference>
<dbReference type="InterPro" id="IPR055411">
    <property type="entry name" value="LRR_FXL15/At3g58940/PEG3-like"/>
</dbReference>
<dbReference type="CDD" id="cd22160">
    <property type="entry name" value="F-box_AtFBL13-like"/>
    <property type="match status" value="1"/>
</dbReference>
<dbReference type="SUPFAM" id="SSF81383">
    <property type="entry name" value="F-box domain"/>
    <property type="match status" value="1"/>
</dbReference>
<organism evidence="2 3">
    <name type="scientific">Abeliophyllum distichum</name>
    <dbReference type="NCBI Taxonomy" id="126358"/>
    <lineage>
        <taxon>Eukaryota</taxon>
        <taxon>Viridiplantae</taxon>
        <taxon>Streptophyta</taxon>
        <taxon>Embryophyta</taxon>
        <taxon>Tracheophyta</taxon>
        <taxon>Spermatophyta</taxon>
        <taxon>Magnoliopsida</taxon>
        <taxon>eudicotyledons</taxon>
        <taxon>Gunneridae</taxon>
        <taxon>Pentapetalae</taxon>
        <taxon>asterids</taxon>
        <taxon>lamiids</taxon>
        <taxon>Lamiales</taxon>
        <taxon>Oleaceae</taxon>
        <taxon>Forsythieae</taxon>
        <taxon>Abeliophyllum</taxon>
    </lineage>
</organism>
<dbReference type="SUPFAM" id="SSF52047">
    <property type="entry name" value="RNI-like"/>
    <property type="match status" value="1"/>
</dbReference>
<accession>A0ABD1TXD7</accession>
<dbReference type="InterPro" id="IPR006566">
    <property type="entry name" value="FBD"/>
</dbReference>
<dbReference type="Pfam" id="PF00646">
    <property type="entry name" value="F-box"/>
    <property type="match status" value="1"/>
</dbReference>
<evidence type="ECO:0000313" key="3">
    <source>
        <dbReference type="Proteomes" id="UP001604336"/>
    </source>
</evidence>
<keyword evidence="3" id="KW-1185">Reference proteome</keyword>
<dbReference type="EMBL" id="JBFOLK010000004">
    <property type="protein sequence ID" value="KAL2517387.1"/>
    <property type="molecule type" value="Genomic_DNA"/>
</dbReference>
<dbReference type="PANTHER" id="PTHR31639:SF312">
    <property type="entry name" value="CYCLIN-LIKE F-BOX"/>
    <property type="match status" value="1"/>
</dbReference>
<gene>
    <name evidence="2" type="ORF">Adt_13634</name>
</gene>
<proteinExistence type="predicted"/>
<dbReference type="InterPro" id="IPR036047">
    <property type="entry name" value="F-box-like_dom_sf"/>
</dbReference>
<feature type="domain" description="FBD" evidence="1">
    <location>
        <begin position="406"/>
        <end position="479"/>
    </location>
</feature>
<dbReference type="SMART" id="SM00579">
    <property type="entry name" value="FBD"/>
    <property type="match status" value="1"/>
</dbReference>
<dbReference type="InterPro" id="IPR001810">
    <property type="entry name" value="F-box_dom"/>
</dbReference>
<dbReference type="PANTHER" id="PTHR31639">
    <property type="entry name" value="F-BOX PROTEIN-LIKE"/>
    <property type="match status" value="1"/>
</dbReference>
<comment type="caution">
    <text evidence="2">The sequence shown here is derived from an EMBL/GenBank/DDBJ whole genome shotgun (WGS) entry which is preliminary data.</text>
</comment>
<dbReference type="Pfam" id="PF08387">
    <property type="entry name" value="FBD"/>
    <property type="match status" value="1"/>
</dbReference>
<dbReference type="Proteomes" id="UP001604336">
    <property type="component" value="Unassembled WGS sequence"/>
</dbReference>
<reference evidence="3" key="1">
    <citation type="submission" date="2024-07" db="EMBL/GenBank/DDBJ databases">
        <title>Two chromosome-level genome assemblies of Korean endemic species Abeliophyllum distichum and Forsythia ovata (Oleaceae).</title>
        <authorList>
            <person name="Jang H."/>
        </authorList>
    </citation>
    <scope>NUCLEOTIDE SEQUENCE [LARGE SCALE GENOMIC DNA]</scope>
</reference>
<sequence>MGVGVRFLQGSGSRHGRRSARQAAAELDSGGFGLLGFGLLAIGRRQDLQIEEISGIFLGFACEDLKMRSLGRSEADLISNLPCSIIENILGCLPMRDAVRTSILSREWRYKWLTCPELVFDFWFDQMFLGNHKLETIIYEILRLHQGPLLKFALQVPDFRSCPDIDQWIDLLPNNNIQDFTLHISRGDNYVLPPRLFAFQQLRNLKLYKCAFNPPPGFKGFSKLVDLDLQNVELVPETFANFIASCPNLERLRLMDCTSFDCLEINASKLKFLEFHGVFKSVSFKNCPSLAEVKISFSSMDFKTGNRFSFDLIKSLSSLPALEELHLQAYVLEDLTEFGAPKKLPVALKTLKTLHLSDMYFEKTEEISCALCLIRSSPNLQKLKITAFTFDVVEAVAEFLRAQKISDGSLTQLKTVDMQLFSGIESEMEFVKYLLASATALEEMAITPHAGSVSDGGESILNELKQFPRASPKAEIINSEKKGW</sequence>
<evidence type="ECO:0000313" key="2">
    <source>
        <dbReference type="EMBL" id="KAL2517387.1"/>
    </source>
</evidence>